<dbReference type="InterPro" id="IPR036812">
    <property type="entry name" value="NAD(P)_OxRdtase_dom_sf"/>
</dbReference>
<feature type="region of interest" description="Disordered" evidence="1">
    <location>
        <begin position="1"/>
        <end position="25"/>
    </location>
</feature>
<accession>A0A1G4B1B2</accession>
<dbReference type="GeneID" id="34562697"/>
<keyword evidence="3" id="KW-1185">Reference proteome</keyword>
<sequence length="139" mass="15400">MGHLQQASPSTALARPAPGSPPRVIRIDSSPEYCRELGVTTLAKAPLGWGFMTGQYKSADYFEDYDFRRQLPWFPGDNFKKNTQLVDEFPIKCLEKSMEALKIVLRKEEENELRALVDAADVQGDQGAAFGSYSGSPAL</sequence>
<name>A0A1G4B1B2_9PEZI</name>
<gene>
    <name evidence="2" type="ORF">CORC01_09558</name>
</gene>
<organism evidence="2 3">
    <name type="scientific">Colletotrichum orchidophilum</name>
    <dbReference type="NCBI Taxonomy" id="1209926"/>
    <lineage>
        <taxon>Eukaryota</taxon>
        <taxon>Fungi</taxon>
        <taxon>Dikarya</taxon>
        <taxon>Ascomycota</taxon>
        <taxon>Pezizomycotina</taxon>
        <taxon>Sordariomycetes</taxon>
        <taxon>Hypocreomycetidae</taxon>
        <taxon>Glomerellales</taxon>
        <taxon>Glomerellaceae</taxon>
        <taxon>Colletotrichum</taxon>
    </lineage>
</organism>
<dbReference type="RefSeq" id="XP_022472333.1">
    <property type="nucleotide sequence ID" value="XM_022621187.1"/>
</dbReference>
<dbReference type="STRING" id="1209926.A0A1G4B1B2"/>
<reference evidence="2 3" key="1">
    <citation type="submission" date="2016-09" db="EMBL/GenBank/DDBJ databases">
        <authorList>
            <person name="Capua I."/>
            <person name="De Benedictis P."/>
            <person name="Joannis T."/>
            <person name="Lombin L.H."/>
            <person name="Cattoli G."/>
        </authorList>
    </citation>
    <scope>NUCLEOTIDE SEQUENCE [LARGE SCALE GENOMIC DNA]</scope>
    <source>
        <strain evidence="2 3">IMI 309357</strain>
    </source>
</reference>
<feature type="compositionally biased region" description="Polar residues" evidence="1">
    <location>
        <begin position="1"/>
        <end position="11"/>
    </location>
</feature>
<dbReference type="Gene3D" id="3.20.20.100">
    <property type="entry name" value="NADP-dependent oxidoreductase domain"/>
    <property type="match status" value="1"/>
</dbReference>
<proteinExistence type="predicted"/>
<evidence type="ECO:0000313" key="2">
    <source>
        <dbReference type="EMBL" id="OHE95171.1"/>
    </source>
</evidence>
<dbReference type="OrthoDB" id="37537at2759"/>
<evidence type="ECO:0000256" key="1">
    <source>
        <dbReference type="SAM" id="MobiDB-lite"/>
    </source>
</evidence>
<dbReference type="EMBL" id="MJBS01000087">
    <property type="protein sequence ID" value="OHE95171.1"/>
    <property type="molecule type" value="Genomic_DNA"/>
</dbReference>
<protein>
    <submittedName>
        <fullName evidence="2">Aldo/keto reductase</fullName>
    </submittedName>
</protein>
<evidence type="ECO:0000313" key="3">
    <source>
        <dbReference type="Proteomes" id="UP000176998"/>
    </source>
</evidence>
<dbReference type="Proteomes" id="UP000176998">
    <property type="component" value="Unassembled WGS sequence"/>
</dbReference>
<dbReference type="SUPFAM" id="SSF51430">
    <property type="entry name" value="NAD(P)-linked oxidoreductase"/>
    <property type="match status" value="1"/>
</dbReference>
<comment type="caution">
    <text evidence="2">The sequence shown here is derived from an EMBL/GenBank/DDBJ whole genome shotgun (WGS) entry which is preliminary data.</text>
</comment>
<dbReference type="AlphaFoldDB" id="A0A1G4B1B2"/>